<organism evidence="1 2">
    <name type="scientific">Daphnia magna</name>
    <dbReference type="NCBI Taxonomy" id="35525"/>
    <lineage>
        <taxon>Eukaryota</taxon>
        <taxon>Metazoa</taxon>
        <taxon>Ecdysozoa</taxon>
        <taxon>Arthropoda</taxon>
        <taxon>Crustacea</taxon>
        <taxon>Branchiopoda</taxon>
        <taxon>Diplostraca</taxon>
        <taxon>Cladocera</taxon>
        <taxon>Anomopoda</taxon>
        <taxon>Daphniidae</taxon>
        <taxon>Daphnia</taxon>
    </lineage>
</organism>
<gene>
    <name evidence="1" type="ORF">OUZ56_024155</name>
</gene>
<dbReference type="EMBL" id="JAOYFB010000039">
    <property type="protein sequence ID" value="KAK4030811.1"/>
    <property type="molecule type" value="Genomic_DNA"/>
</dbReference>
<accession>A0ABR0B0A5</accession>
<comment type="caution">
    <text evidence="1">The sequence shown here is derived from an EMBL/GenBank/DDBJ whole genome shotgun (WGS) entry which is preliminary data.</text>
</comment>
<evidence type="ECO:0000313" key="2">
    <source>
        <dbReference type="Proteomes" id="UP001234178"/>
    </source>
</evidence>
<protein>
    <recommendedName>
        <fullName evidence="3">Secreted protein</fullName>
    </recommendedName>
</protein>
<evidence type="ECO:0008006" key="3">
    <source>
        <dbReference type="Google" id="ProtNLM"/>
    </source>
</evidence>
<reference evidence="1 2" key="1">
    <citation type="journal article" date="2023" name="Nucleic Acids Res.">
        <title>The hologenome of Daphnia magna reveals possible DNA methylation and microbiome-mediated evolution of the host genome.</title>
        <authorList>
            <person name="Chaturvedi A."/>
            <person name="Li X."/>
            <person name="Dhandapani V."/>
            <person name="Marshall H."/>
            <person name="Kissane S."/>
            <person name="Cuenca-Cambronero M."/>
            <person name="Asole G."/>
            <person name="Calvet F."/>
            <person name="Ruiz-Romero M."/>
            <person name="Marangio P."/>
            <person name="Guigo R."/>
            <person name="Rago D."/>
            <person name="Mirbahai L."/>
            <person name="Eastwood N."/>
            <person name="Colbourne J.K."/>
            <person name="Zhou J."/>
            <person name="Mallon E."/>
            <person name="Orsini L."/>
        </authorList>
    </citation>
    <scope>NUCLEOTIDE SEQUENCE [LARGE SCALE GENOMIC DNA]</scope>
    <source>
        <strain evidence="1">LRV0_1</strain>
    </source>
</reference>
<dbReference type="Proteomes" id="UP001234178">
    <property type="component" value="Unassembled WGS sequence"/>
</dbReference>
<proteinExistence type="predicted"/>
<sequence>MASTPQYEHMPRNALCSSLLLLLEPSTGGAGSLSLPALAGGSGNTIFIHDMSNARSCGWANIWFSGRPSDFMRSPCACSSNDREYTTISSR</sequence>
<evidence type="ECO:0000313" key="1">
    <source>
        <dbReference type="EMBL" id="KAK4030811.1"/>
    </source>
</evidence>
<name>A0ABR0B0A5_9CRUS</name>
<keyword evidence="2" id="KW-1185">Reference proteome</keyword>